<keyword evidence="3" id="KW-1185">Reference proteome</keyword>
<dbReference type="SUPFAM" id="SSF52540">
    <property type="entry name" value="P-loop containing nucleoside triphosphate hydrolases"/>
    <property type="match status" value="1"/>
</dbReference>
<gene>
    <name evidence="2" type="ORF">MNODULE_22225</name>
</gene>
<dbReference type="EMBL" id="VTOW01000007">
    <property type="protein sequence ID" value="NKE73481.1"/>
    <property type="molecule type" value="Genomic_DNA"/>
</dbReference>
<dbReference type="Proteomes" id="UP000534783">
    <property type="component" value="Unassembled WGS sequence"/>
</dbReference>
<comment type="caution">
    <text evidence="2">The sequence shown here is derived from an EMBL/GenBank/DDBJ whole genome shotgun (WGS) entry which is preliminary data.</text>
</comment>
<protein>
    <submittedName>
        <fullName evidence="2">Uncharacterized protein</fullName>
    </submittedName>
</protein>
<evidence type="ECO:0000313" key="3">
    <source>
        <dbReference type="Proteomes" id="UP000534783"/>
    </source>
</evidence>
<evidence type="ECO:0000256" key="1">
    <source>
        <dbReference type="SAM" id="Coils"/>
    </source>
</evidence>
<dbReference type="RefSeq" id="WP_168063438.1">
    <property type="nucleotide sequence ID" value="NZ_VTOW01000007.1"/>
</dbReference>
<sequence>MLERKRQSVQKRVAELKGFLNKVKIYRDEPEAIEELVCEESPKFREILDPTLRAEIPRSPEIDALLPGRKKQEKTVVVTPAAHESGLFLLPYTDEFRADFIARLRERLRSLNSLMKLLRQVEQRFHEIEKLPEPEAKEGAEVSEKENPFKEDYNFFKLLMAQTPDNNRLGALLSEIGEITSANAVPPGRVVAALASREDRISALLAESLTQYGRMKSLCDNIYLCSIASWATLSNYVSMVVKAIEREKLTAADSSIYRPEFRAFQSLLASLTSGLTGAPTLMQTKALFYAYLALNEFISDERHPKDPFRLNNFSQVGAGKTYTTPIFLRLFASVLGKKAYPNAKLITLYFTEANLCQNVLDSMVDIGVPKESVHIGHLKTLPSLSLKEGDCIIISRHEFGLKEREQIIYPLEILIRRGFSFAIVADEASFLKNSESGISMAMEYLYIHLRKRHALRVDYRLSATPVNNDSGDFIYLLSTNTINIASFLHRYPEIAAQMRRVLRKIMEETPGTSEFTLDLLLTLLKKSGSLTGVLIFHEIVEEKKEDNLSQKEQSQRCRAVYYTDCPGAVLALYYYAVYSLGMFPIKLDPEREDGNRKKITFLEILQHLGVGYQRITQPATDPIEMITGLENPIAHPGSRLLACLIPCLLLVKETTSALTYDRALNADEEIQFQINAKQLRPNLIESITHLEILEKIRQFLNLIMFANSVRKIRASQIGWRLLRSDIEREFLRLRLEFAVTYAAARGLTVVHKEEVVSRKVHQGFNITDKTERYPYLAIDPKDRAALIETLTADSGEGVLGAKIIDDLAQYFSPVRFFELSDLLEHPTKEMTHRERDQHREEIEKKRSGILETLIGGLGISGRLEKCVDLTRILKEDLRNHRSEEDGLLHFRPSILFRYPGFLEEIHQTLSSAMNSRSEYESRELNYLMSDLGSERIDLAQRLSEYSVIFKMSESLNLPMVLRFAGSILFRLSALFGQNKINVRIDPQDTERIRRVIAHAASVENFARSLSGLTRRHEVPLLIGCHYRASQQSLIGATGAEHAINGEITKEERYKILDAFDRLGERMGRTLVATTKSILKGFNIFNAQYGFMTEGMNNAEVRVQMAGRLRPLFSQHLEKIDEWIRILEENSQASPVLMHLRRLQEQVKIFDVIAPEMLGGFPDIQAGKGLMLNTFLFQQAHQKSFKEVFDDEAVLHYIDSRPTFNAKTVEQYCSKAIEESLVWYVGKVRGQEEISLVDLISLIEEEINLRAAENVRVSSYYQILEGSRPAV</sequence>
<evidence type="ECO:0000313" key="2">
    <source>
        <dbReference type="EMBL" id="NKE73481.1"/>
    </source>
</evidence>
<accession>A0A7X6ID37</accession>
<name>A0A7X6ID37_9BACT</name>
<keyword evidence="1" id="KW-0175">Coiled coil</keyword>
<dbReference type="InterPro" id="IPR027417">
    <property type="entry name" value="P-loop_NTPase"/>
</dbReference>
<reference evidence="2 3" key="1">
    <citation type="journal article" date="2020" name="Nature">
        <title>Bacterial chemolithoautotrophy via manganese oxidation.</title>
        <authorList>
            <person name="Yu H."/>
            <person name="Leadbetter J.R."/>
        </authorList>
    </citation>
    <scope>NUCLEOTIDE SEQUENCE [LARGE SCALE GENOMIC DNA]</scope>
    <source>
        <strain evidence="2 3">Mn-1</strain>
    </source>
</reference>
<organism evidence="2 3">
    <name type="scientific">Candidatus Manganitrophus noduliformans</name>
    <dbReference type="NCBI Taxonomy" id="2606439"/>
    <lineage>
        <taxon>Bacteria</taxon>
        <taxon>Pseudomonadati</taxon>
        <taxon>Nitrospirota</taxon>
        <taxon>Nitrospiria</taxon>
        <taxon>Candidatus Troglogloeales</taxon>
        <taxon>Candidatus Manganitrophaceae</taxon>
        <taxon>Candidatus Manganitrophus</taxon>
    </lineage>
</organism>
<dbReference type="AlphaFoldDB" id="A0A7X6ID37"/>
<feature type="coiled-coil region" evidence="1">
    <location>
        <begin position="101"/>
        <end position="131"/>
    </location>
</feature>
<proteinExistence type="predicted"/>